<evidence type="ECO:0000256" key="2">
    <source>
        <dbReference type="ARBA" id="ARBA00008423"/>
    </source>
</evidence>
<evidence type="ECO:0000256" key="4">
    <source>
        <dbReference type="ARBA" id="ARBA00022737"/>
    </source>
</evidence>
<comment type="caution">
    <text evidence="11">The sequence shown here is derived from an EMBL/GenBank/DDBJ whole genome shotgun (WGS) entry which is preliminary data.</text>
</comment>
<evidence type="ECO:0000256" key="9">
    <source>
        <dbReference type="SAM" id="MobiDB-lite"/>
    </source>
</evidence>
<dbReference type="GO" id="GO:0043488">
    <property type="term" value="P:regulation of mRNA stability"/>
    <property type="evidence" value="ECO:0007669"/>
    <property type="project" value="InterPro"/>
</dbReference>
<dbReference type="GO" id="GO:0008143">
    <property type="term" value="F:poly(A) binding"/>
    <property type="evidence" value="ECO:0007669"/>
    <property type="project" value="InterPro"/>
</dbReference>
<dbReference type="PROSITE" id="PS50103">
    <property type="entry name" value="ZF_C3H1"/>
    <property type="match status" value="1"/>
</dbReference>
<dbReference type="Pfam" id="PF14608">
    <property type="entry name" value="zf-CCCH_2"/>
    <property type="match status" value="4"/>
</dbReference>
<dbReference type="GO" id="GO:0005634">
    <property type="term" value="C:nucleus"/>
    <property type="evidence" value="ECO:0007669"/>
    <property type="project" value="UniProtKB-SubCell"/>
</dbReference>
<keyword evidence="7" id="KW-0539">Nucleus</keyword>
<protein>
    <recommendedName>
        <fullName evidence="10">C3H1-type domain-containing protein</fullName>
    </recommendedName>
</protein>
<dbReference type="Pfam" id="PF22683">
    <property type="entry name" value="Nab2-like_zf-CCCH"/>
    <property type="match status" value="1"/>
</dbReference>
<evidence type="ECO:0000313" key="11">
    <source>
        <dbReference type="EMBL" id="RMY91217.1"/>
    </source>
</evidence>
<feature type="region of interest" description="Disordered" evidence="9">
    <location>
        <begin position="211"/>
        <end position="282"/>
    </location>
</feature>
<feature type="domain" description="C3H1-type" evidence="10">
    <location>
        <begin position="469"/>
        <end position="494"/>
    </location>
</feature>
<dbReference type="OrthoDB" id="438553at2759"/>
<feature type="region of interest" description="Disordered" evidence="9">
    <location>
        <begin position="543"/>
        <end position="621"/>
    </location>
</feature>
<dbReference type="InterPro" id="IPR000571">
    <property type="entry name" value="Znf_CCCH"/>
</dbReference>
<accession>A0A3M7FRB5</accession>
<dbReference type="Gene3D" id="4.10.1000.30">
    <property type="match status" value="1"/>
</dbReference>
<dbReference type="InterPro" id="IPR043094">
    <property type="entry name" value="Nab2/ZC3H14_N_sf"/>
</dbReference>
<feature type="compositionally biased region" description="Gly residues" evidence="9">
    <location>
        <begin position="226"/>
        <end position="237"/>
    </location>
</feature>
<evidence type="ECO:0000256" key="3">
    <source>
        <dbReference type="ARBA" id="ARBA00022723"/>
    </source>
</evidence>
<dbReference type="Gene3D" id="4.10.1000.40">
    <property type="match status" value="1"/>
</dbReference>
<feature type="zinc finger region" description="C3H1-type" evidence="8">
    <location>
        <begin position="469"/>
        <end position="494"/>
    </location>
</feature>
<dbReference type="EMBL" id="QWIR01000043">
    <property type="protein sequence ID" value="RMY91217.1"/>
    <property type="molecule type" value="Genomic_DNA"/>
</dbReference>
<keyword evidence="3 8" id="KW-0479">Metal-binding</keyword>
<name>A0A3M7FRB5_HORWE</name>
<evidence type="ECO:0000259" key="10">
    <source>
        <dbReference type="PROSITE" id="PS50103"/>
    </source>
</evidence>
<dbReference type="InterPro" id="IPR040366">
    <property type="entry name" value="Nab2/ZC3H14"/>
</dbReference>
<dbReference type="VEuPathDB" id="FungiDB:BTJ68_00831"/>
<dbReference type="GO" id="GO:0008270">
    <property type="term" value="F:zinc ion binding"/>
    <property type="evidence" value="ECO:0007669"/>
    <property type="project" value="UniProtKB-KW"/>
</dbReference>
<feature type="compositionally biased region" description="Low complexity" evidence="9">
    <location>
        <begin position="588"/>
        <end position="604"/>
    </location>
</feature>
<evidence type="ECO:0000256" key="8">
    <source>
        <dbReference type="PROSITE-ProRule" id="PRU00723"/>
    </source>
</evidence>
<dbReference type="GO" id="GO:0005737">
    <property type="term" value="C:cytoplasm"/>
    <property type="evidence" value="ECO:0007669"/>
    <property type="project" value="TreeGrafter"/>
</dbReference>
<reference evidence="11 12" key="1">
    <citation type="journal article" date="2018" name="BMC Genomics">
        <title>Genomic evidence for intraspecific hybridization in a clonal and extremely halotolerant yeast.</title>
        <authorList>
            <person name="Gostincar C."/>
            <person name="Stajich J.E."/>
            <person name="Zupancic J."/>
            <person name="Zalar P."/>
            <person name="Gunde-Cimerman N."/>
        </authorList>
    </citation>
    <scope>NUCLEOTIDE SEQUENCE [LARGE SCALE GENOMIC DNA]</scope>
    <source>
        <strain evidence="11 12">EXF-2788</strain>
    </source>
</reference>
<dbReference type="Proteomes" id="UP000268823">
    <property type="component" value="Unassembled WGS sequence"/>
</dbReference>
<dbReference type="InterPro" id="IPR055046">
    <property type="entry name" value="Nab2-like_Znf-CCCH"/>
</dbReference>
<sequence length="621" mass="67066">MSGMQIEANSALAQTIQSAAQAKLMEAGWAAEENDTTLSEYVTMMLVNGQDFQRVQAELGGELLGVGEDDPAVADFTRWLFEQAQALTGSQQQQQQEPDPGATTQEPQVQDDMQGQSMEQDEMMGEVPSADGMYVLPSTPSSPNSPPSQWSEHEQQWRRQQQQHRQQEEHWQQQRQQQQSENGVAIAHAEDLYPGFTPLYTRNNEVLTSRLHRPSGPKAMRNSDGTRGGRGGRGGRMLGQMNRNMDRTSDDPLRRIKGAASGAGRIDAHAARAPRGPRGGNVANGVQRMMNGRGGAAMAGQMNPMMPQGQSGPMGGMDAGTQMQFMQMMEMQAQMMAQMMGQNGQGPQGAGGFRGGRGGRPIADRLGGKRGGGKFQSKDKKEGTEDGEDTAMSLDKPLTDTDRSPPFSTMCKFNHKCLNPECPFAHQSPANTRPGITLDMNDTCAYGAACKNPKCLARHPSPAQRAQHTKSEVDCKFFPNCSAGAMCPFRHPDTRPCRNGADCKVEGCPFAHSSIACRYNPCTRPDCPYKHEEGQKRGKYEDKVWTANGGDGGSHLAGGEPMDHAGKSDRFAELKENEGQAEELILPGGANAAGEQQNGNAEAAVAPGGDSGQHEMPQLAS</sequence>
<feature type="region of interest" description="Disordered" evidence="9">
    <location>
        <begin position="86"/>
        <end position="182"/>
    </location>
</feature>
<feature type="compositionally biased region" description="Polar residues" evidence="9">
    <location>
        <begin position="102"/>
        <end position="118"/>
    </location>
</feature>
<feature type="compositionally biased region" description="Basic and acidic residues" evidence="9">
    <location>
        <begin position="244"/>
        <end position="254"/>
    </location>
</feature>
<comment type="subcellular location">
    <subcellularLocation>
        <location evidence="1">Nucleus</location>
    </subcellularLocation>
</comment>
<evidence type="ECO:0000256" key="7">
    <source>
        <dbReference type="ARBA" id="ARBA00023242"/>
    </source>
</evidence>
<feature type="compositionally biased region" description="Gly residues" evidence="9">
    <location>
        <begin position="343"/>
        <end position="359"/>
    </location>
</feature>
<gene>
    <name evidence="11" type="ORF">D0861_03239</name>
</gene>
<feature type="compositionally biased region" description="Basic and acidic residues" evidence="9">
    <location>
        <begin position="561"/>
        <end position="578"/>
    </location>
</feature>
<organism evidence="11 12">
    <name type="scientific">Hortaea werneckii</name>
    <name type="common">Black yeast</name>
    <name type="synonym">Cladosporium werneckii</name>
    <dbReference type="NCBI Taxonomy" id="91943"/>
    <lineage>
        <taxon>Eukaryota</taxon>
        <taxon>Fungi</taxon>
        <taxon>Dikarya</taxon>
        <taxon>Ascomycota</taxon>
        <taxon>Pezizomycotina</taxon>
        <taxon>Dothideomycetes</taxon>
        <taxon>Dothideomycetidae</taxon>
        <taxon>Mycosphaerellales</taxon>
        <taxon>Teratosphaeriaceae</taxon>
        <taxon>Hortaea</taxon>
    </lineage>
</organism>
<keyword evidence="4" id="KW-0677">Repeat</keyword>
<keyword evidence="5 8" id="KW-0863">Zinc-finger</keyword>
<evidence type="ECO:0000256" key="5">
    <source>
        <dbReference type="ARBA" id="ARBA00022771"/>
    </source>
</evidence>
<dbReference type="PANTHER" id="PTHR14738">
    <property type="entry name" value="ZINC FINGER CCCH DOMAIN-CONTAINING PROTEIN 14"/>
    <property type="match status" value="1"/>
</dbReference>
<feature type="compositionally biased region" description="Low complexity" evidence="9">
    <location>
        <begin position="137"/>
        <end position="150"/>
    </location>
</feature>
<evidence type="ECO:0000256" key="6">
    <source>
        <dbReference type="ARBA" id="ARBA00022833"/>
    </source>
</evidence>
<comment type="similarity">
    <text evidence="2">Belongs to the ZC3H14 family.</text>
</comment>
<proteinExistence type="inferred from homology"/>
<dbReference type="PANTHER" id="PTHR14738:SF29">
    <property type="entry name" value="ZINC FINGER CCCH DOMAIN-CONTAINING PROTEIN 14"/>
    <property type="match status" value="1"/>
</dbReference>
<keyword evidence="6 8" id="KW-0862">Zinc</keyword>
<feature type="region of interest" description="Disordered" evidence="9">
    <location>
        <begin position="341"/>
        <end position="403"/>
    </location>
</feature>
<dbReference type="Gene3D" id="1.10.340.40">
    <property type="entry name" value="Nuclear abundant poly(A) RNA-bind protein 2, N-terminal domain"/>
    <property type="match status" value="1"/>
</dbReference>
<evidence type="ECO:0000256" key="1">
    <source>
        <dbReference type="ARBA" id="ARBA00004123"/>
    </source>
</evidence>
<evidence type="ECO:0000313" key="12">
    <source>
        <dbReference type="Proteomes" id="UP000268823"/>
    </source>
</evidence>
<dbReference type="AlphaFoldDB" id="A0A3M7FRB5"/>